<accession>A0A3C1KTX3</accession>
<dbReference type="Pfam" id="PF13649">
    <property type="entry name" value="Methyltransf_25"/>
    <property type="match status" value="1"/>
</dbReference>
<dbReference type="Gene3D" id="3.40.50.150">
    <property type="entry name" value="Vaccinia Virus protein VP39"/>
    <property type="match status" value="1"/>
</dbReference>
<dbReference type="GO" id="GO:0008168">
    <property type="term" value="F:methyltransferase activity"/>
    <property type="evidence" value="ECO:0007669"/>
    <property type="project" value="UniProtKB-KW"/>
</dbReference>
<name>A0A3C1KTX3_9GAMM</name>
<dbReference type="AlphaFoldDB" id="A0A3C1KTX3"/>
<dbReference type="CDD" id="cd02440">
    <property type="entry name" value="AdoMet_MTases"/>
    <property type="match status" value="1"/>
</dbReference>
<protein>
    <submittedName>
        <fullName evidence="4">SAM-dependent methyltransferase</fullName>
    </submittedName>
</protein>
<evidence type="ECO:0000313" key="4">
    <source>
        <dbReference type="EMBL" id="HAN29646.1"/>
    </source>
</evidence>
<reference evidence="4 5" key="1">
    <citation type="journal article" date="2018" name="Nat. Biotechnol.">
        <title>A standardized bacterial taxonomy based on genome phylogeny substantially revises the tree of life.</title>
        <authorList>
            <person name="Parks D.H."/>
            <person name="Chuvochina M."/>
            <person name="Waite D.W."/>
            <person name="Rinke C."/>
            <person name="Skarshewski A."/>
            <person name="Chaumeil P.A."/>
            <person name="Hugenholtz P."/>
        </authorList>
    </citation>
    <scope>NUCLEOTIDE SEQUENCE [LARGE SCALE GENOMIC DNA]</scope>
    <source>
        <strain evidence="4">UBA9158</strain>
    </source>
</reference>
<dbReference type="PANTHER" id="PTHR43861">
    <property type="entry name" value="TRANS-ACONITATE 2-METHYLTRANSFERASE-RELATED"/>
    <property type="match status" value="1"/>
</dbReference>
<dbReference type="SUPFAM" id="SSF53335">
    <property type="entry name" value="S-adenosyl-L-methionine-dependent methyltransferases"/>
    <property type="match status" value="1"/>
</dbReference>
<evidence type="ECO:0000259" key="3">
    <source>
        <dbReference type="Pfam" id="PF13649"/>
    </source>
</evidence>
<feature type="region of interest" description="Disordered" evidence="2">
    <location>
        <begin position="202"/>
        <end position="238"/>
    </location>
</feature>
<feature type="domain" description="Methyltransferase" evidence="3">
    <location>
        <begin position="33"/>
        <end position="125"/>
    </location>
</feature>
<organism evidence="4 5">
    <name type="scientific">Haliea salexigens</name>
    <dbReference type="NCBI Taxonomy" id="287487"/>
    <lineage>
        <taxon>Bacteria</taxon>
        <taxon>Pseudomonadati</taxon>
        <taxon>Pseudomonadota</taxon>
        <taxon>Gammaproteobacteria</taxon>
        <taxon>Cellvibrionales</taxon>
        <taxon>Halieaceae</taxon>
        <taxon>Haliea</taxon>
    </lineage>
</organism>
<dbReference type="EMBL" id="DMND01000245">
    <property type="protein sequence ID" value="HAN29646.1"/>
    <property type="molecule type" value="Genomic_DNA"/>
</dbReference>
<keyword evidence="1 4" id="KW-0808">Transferase</keyword>
<proteinExistence type="predicted"/>
<evidence type="ECO:0000256" key="2">
    <source>
        <dbReference type="SAM" id="MobiDB-lite"/>
    </source>
</evidence>
<dbReference type="InterPro" id="IPR041698">
    <property type="entry name" value="Methyltransf_25"/>
</dbReference>
<gene>
    <name evidence="4" type="ORF">DCP75_18350</name>
</gene>
<sequence>MWDERYNSKDYIYGEEPNTFLAENFQSIPKGKVLCLGEGEGRNAVFLARQGYDVTAVDLSNVGLEKAKKLATKHGVSIHCIHADLEHFDLGTNQWDGIISIFCHVPPQLRKRLHDNLTLALKRGGVFLLEAYTPTQLDYDTGGPPVAEQMMSKAALEQELTGLQIDYLEELERDVIEGSHHTGRGAVVQAIAVNPLRRYQVSSNRSSPTHKLRYVESGGGESSTSCTLCKPTIAPRED</sequence>
<dbReference type="GO" id="GO:0032259">
    <property type="term" value="P:methylation"/>
    <property type="evidence" value="ECO:0007669"/>
    <property type="project" value="UniProtKB-KW"/>
</dbReference>
<comment type="caution">
    <text evidence="4">The sequence shown here is derived from an EMBL/GenBank/DDBJ whole genome shotgun (WGS) entry which is preliminary data.</text>
</comment>
<evidence type="ECO:0000256" key="1">
    <source>
        <dbReference type="ARBA" id="ARBA00022679"/>
    </source>
</evidence>
<keyword evidence="4" id="KW-0489">Methyltransferase</keyword>
<dbReference type="STRING" id="1121937.GCA_000423125_01699"/>
<dbReference type="InterPro" id="IPR029063">
    <property type="entry name" value="SAM-dependent_MTases_sf"/>
</dbReference>
<evidence type="ECO:0000313" key="5">
    <source>
        <dbReference type="Proteomes" id="UP000259273"/>
    </source>
</evidence>
<dbReference type="PANTHER" id="PTHR43861:SF3">
    <property type="entry name" value="PUTATIVE (AFU_ORTHOLOGUE AFUA_2G14390)-RELATED"/>
    <property type="match status" value="1"/>
</dbReference>
<dbReference type="Proteomes" id="UP000259273">
    <property type="component" value="Unassembled WGS sequence"/>
</dbReference>